<evidence type="ECO:0000256" key="2">
    <source>
        <dbReference type="ARBA" id="ARBA00022705"/>
    </source>
</evidence>
<dbReference type="GO" id="GO:0005524">
    <property type="term" value="F:ATP binding"/>
    <property type="evidence" value="ECO:0007669"/>
    <property type="project" value="UniProtKB-UniRule"/>
</dbReference>
<dbReference type="NCBIfam" id="NF001623">
    <property type="entry name" value="PRK00411.1-1"/>
    <property type="match status" value="1"/>
</dbReference>
<dbReference type="Proteomes" id="UP000593766">
    <property type="component" value="Chromosome"/>
</dbReference>
<gene>
    <name evidence="7" type="ORF">IMZ38_06900</name>
</gene>
<evidence type="ECO:0000256" key="5">
    <source>
        <dbReference type="HAMAP-Rule" id="MF_01407"/>
    </source>
</evidence>
<dbReference type="Gene3D" id="3.40.50.300">
    <property type="entry name" value="P-loop containing nucleotide triphosphate hydrolases"/>
    <property type="match status" value="1"/>
</dbReference>
<feature type="binding site" evidence="5">
    <location>
        <begin position="80"/>
        <end position="84"/>
    </location>
    <ligand>
        <name>ATP</name>
        <dbReference type="ChEBI" id="CHEBI:30616"/>
    </ligand>
</feature>
<dbReference type="Pfam" id="PF09079">
    <property type="entry name" value="WHD_Cdc6"/>
    <property type="match status" value="1"/>
</dbReference>
<dbReference type="InterPro" id="IPR036390">
    <property type="entry name" value="WH_DNA-bd_sf"/>
</dbReference>
<dbReference type="CDD" id="cd18139">
    <property type="entry name" value="HLD_clamp_RarA"/>
    <property type="match status" value="1"/>
</dbReference>
<keyword evidence="8" id="KW-1185">Reference proteome</keyword>
<proteinExistence type="inferred from homology"/>
<dbReference type="PANTHER" id="PTHR10763:SF31">
    <property type="entry name" value="ORC1-TYPE DNA REPLICATION PROTEIN 2"/>
    <property type="match status" value="1"/>
</dbReference>
<evidence type="ECO:0000313" key="7">
    <source>
        <dbReference type="EMBL" id="QOR95182.1"/>
    </source>
</evidence>
<evidence type="ECO:0000256" key="4">
    <source>
        <dbReference type="ARBA" id="ARBA00022840"/>
    </source>
</evidence>
<sequence length="421" mass="47859">MSESFGVVSLENKDTWKIIEEELEKPSIFKSRESLSPEYIPGQLPHRDKELKALASYFKHLVTTPGSISQRVLITGRIGTGKTALAKVFGRDFTRLAAEKGYKVRYAHVNCHRNRSLYNVIADIGRQLDVPVPPRGLSSKEMYDLILNHLDERDEYAVITLDEFHYFANISGPDAVYFIVRTYDAEELFRRLNFIFIAIDPVKLGFLDPTTEGYLLRHLVKLNPYTSQQLFDILKYRAGESMYEGSYDDEVLKFIADFEGWDKGGGGNARHALEILHVAGSSAEAEGRSRITIEDVRKAIMSTSREILTVSEAIRDSPIHELLILLSIVKLLRKTGRSELKMGEVEDEYNAVCEFYGEVPRKHTQVYEYVMNLSRAGIIQARSSGKGQRGRSTLITLPYGPLDVLERYLDELIRKKIQLGL</sequence>
<protein>
    <recommendedName>
        <fullName evidence="5">ORC1-type DNA replication protein</fullName>
    </recommendedName>
</protein>
<dbReference type="KEGG" id="tcs:IMZ38_06900"/>
<dbReference type="SMART" id="SM01074">
    <property type="entry name" value="Cdc6_C"/>
    <property type="match status" value="1"/>
</dbReference>
<evidence type="ECO:0000256" key="1">
    <source>
        <dbReference type="ARBA" id="ARBA00006184"/>
    </source>
</evidence>
<dbReference type="InterPro" id="IPR050311">
    <property type="entry name" value="ORC1/CDC6"/>
</dbReference>
<dbReference type="SUPFAM" id="SSF52540">
    <property type="entry name" value="P-loop containing nucleoside triphosphate hydrolases"/>
    <property type="match status" value="1"/>
</dbReference>
<dbReference type="PANTHER" id="PTHR10763">
    <property type="entry name" value="CELL DIVISION CONTROL PROTEIN 6-RELATED"/>
    <property type="match status" value="1"/>
</dbReference>
<dbReference type="NCBIfam" id="TIGR02928">
    <property type="entry name" value="orc1/cdc6 family replication initiation protein"/>
    <property type="match status" value="1"/>
</dbReference>
<reference evidence="7 8" key="1">
    <citation type="submission" date="2020-10" db="EMBL/GenBank/DDBJ databases">
        <title>Complete genome sequence of Thermosphaera aggregans strain 3507.</title>
        <authorList>
            <person name="Zayulina K.S."/>
            <person name="Elcheninov A.G."/>
            <person name="Toshchakov S.V."/>
            <person name="Kublanov I.V."/>
            <person name="Kochetkova T.V."/>
        </authorList>
    </citation>
    <scope>NUCLEOTIDE SEQUENCE [LARGE SCALE GENOMIC DNA]</scope>
    <source>
        <strain evidence="7 8">3507</strain>
    </source>
</reference>
<evidence type="ECO:0000313" key="8">
    <source>
        <dbReference type="Proteomes" id="UP000593766"/>
    </source>
</evidence>
<feature type="binding site" evidence="5">
    <location>
        <position position="237"/>
    </location>
    <ligand>
        <name>ATP</name>
        <dbReference type="ChEBI" id="CHEBI:30616"/>
    </ligand>
</feature>
<dbReference type="InterPro" id="IPR015163">
    <property type="entry name" value="Cdc6_C"/>
</dbReference>
<name>A0A7M1UUN1_9CREN</name>
<dbReference type="AlphaFoldDB" id="A0A7M1UUN1"/>
<dbReference type="HAMAP" id="MF_01407">
    <property type="entry name" value="ORC1_type_DNA_replic_protein"/>
    <property type="match status" value="1"/>
</dbReference>
<dbReference type="InterPro" id="IPR055237">
    <property type="entry name" value="Cdc6_lid"/>
</dbReference>
<keyword evidence="4 5" id="KW-0067">ATP-binding</keyword>
<feature type="domain" description="Cdc6 C-terminal" evidence="6">
    <location>
        <begin position="325"/>
        <end position="408"/>
    </location>
</feature>
<keyword evidence="2 5" id="KW-0235">DNA replication</keyword>
<comment type="similarity">
    <text evidence="1 5">Belongs to the CDC6/cdc18 family.</text>
</comment>
<dbReference type="GO" id="GO:0016887">
    <property type="term" value="F:ATP hydrolysis activity"/>
    <property type="evidence" value="ECO:0007669"/>
    <property type="project" value="InterPro"/>
</dbReference>
<dbReference type="Gene3D" id="1.10.8.60">
    <property type="match status" value="1"/>
</dbReference>
<dbReference type="Pfam" id="PF13401">
    <property type="entry name" value="AAA_22"/>
    <property type="match status" value="1"/>
</dbReference>
<dbReference type="InterPro" id="IPR014277">
    <property type="entry name" value="Orc1/Cdc6_arc"/>
</dbReference>
<comment type="function">
    <text evidence="5">Involved in regulation of DNA replication.</text>
</comment>
<dbReference type="EMBL" id="CP063144">
    <property type="protein sequence ID" value="QOR95182.1"/>
    <property type="molecule type" value="Genomic_DNA"/>
</dbReference>
<organism evidence="7 8">
    <name type="scientific">Thermosphaera chiliense</name>
    <dbReference type="NCBI Taxonomy" id="3402707"/>
    <lineage>
        <taxon>Archaea</taxon>
        <taxon>Thermoproteota</taxon>
        <taxon>Thermoprotei</taxon>
        <taxon>Desulfurococcales</taxon>
        <taxon>Desulfurococcaceae</taxon>
        <taxon>Thermosphaera</taxon>
    </lineage>
</organism>
<evidence type="ECO:0000256" key="3">
    <source>
        <dbReference type="ARBA" id="ARBA00022741"/>
    </source>
</evidence>
<dbReference type="Gene3D" id="1.10.10.10">
    <property type="entry name" value="Winged helix-like DNA-binding domain superfamily/Winged helix DNA-binding domain"/>
    <property type="match status" value="1"/>
</dbReference>
<keyword evidence="3 5" id="KW-0547">Nucleotide-binding</keyword>
<dbReference type="CDD" id="cd08768">
    <property type="entry name" value="Cdc6_C"/>
    <property type="match status" value="1"/>
</dbReference>
<evidence type="ECO:0000259" key="6">
    <source>
        <dbReference type="SMART" id="SM01074"/>
    </source>
</evidence>
<dbReference type="GO" id="GO:0006260">
    <property type="term" value="P:DNA replication"/>
    <property type="evidence" value="ECO:0007669"/>
    <property type="project" value="UniProtKB-UniRule"/>
</dbReference>
<accession>A0A7M1UUN1</accession>
<dbReference type="SUPFAM" id="SSF46785">
    <property type="entry name" value="Winged helix' DNA-binding domain"/>
    <property type="match status" value="1"/>
</dbReference>
<dbReference type="InterPro" id="IPR049945">
    <property type="entry name" value="AAA_22"/>
</dbReference>
<dbReference type="InterPro" id="IPR036388">
    <property type="entry name" value="WH-like_DNA-bd_sf"/>
</dbReference>
<feature type="binding site" evidence="5">
    <location>
        <position position="225"/>
    </location>
    <ligand>
        <name>ATP</name>
        <dbReference type="ChEBI" id="CHEBI:30616"/>
    </ligand>
</feature>
<dbReference type="OrthoDB" id="195574at2157"/>
<dbReference type="Pfam" id="PF22703">
    <property type="entry name" value="Cdc6_lid"/>
    <property type="match status" value="1"/>
</dbReference>
<dbReference type="InterPro" id="IPR027417">
    <property type="entry name" value="P-loop_NTPase"/>
</dbReference>